<dbReference type="Proteomes" id="UP000808215">
    <property type="component" value="Unassembled WGS sequence"/>
</dbReference>
<evidence type="ECO:0000256" key="5">
    <source>
        <dbReference type="ARBA" id="ARBA00022764"/>
    </source>
</evidence>
<dbReference type="RefSeq" id="WP_196480603.1">
    <property type="nucleotide sequence ID" value="NZ_CADFFJ010000028.1"/>
</dbReference>
<dbReference type="PANTHER" id="PTHR30368">
    <property type="entry name" value="SULFATE-BINDING PROTEIN"/>
    <property type="match status" value="1"/>
</dbReference>
<dbReference type="Pfam" id="PF13531">
    <property type="entry name" value="SBP_bac_11"/>
    <property type="match status" value="1"/>
</dbReference>
<evidence type="ECO:0000256" key="2">
    <source>
        <dbReference type="ARBA" id="ARBA00006099"/>
    </source>
</evidence>
<evidence type="ECO:0000256" key="4">
    <source>
        <dbReference type="ARBA" id="ARBA00022729"/>
    </source>
</evidence>
<evidence type="ECO:0000256" key="1">
    <source>
        <dbReference type="ARBA" id="ARBA00004418"/>
    </source>
</evidence>
<keyword evidence="5" id="KW-0574">Periplasm</keyword>
<name>A0ABS1B187_BURVI</name>
<dbReference type="CDD" id="cd13519">
    <property type="entry name" value="PBP2_PEB3_AcfC"/>
    <property type="match status" value="1"/>
</dbReference>
<comment type="caution">
    <text evidence="7">The sequence shown here is derived from an EMBL/GenBank/DDBJ whole genome shotgun (WGS) entry which is preliminary data.</text>
</comment>
<keyword evidence="8" id="KW-1185">Reference proteome</keyword>
<evidence type="ECO:0000256" key="3">
    <source>
        <dbReference type="ARBA" id="ARBA00022448"/>
    </source>
</evidence>
<gene>
    <name evidence="7" type="ORF">I5589_24165</name>
</gene>
<feature type="signal peptide" evidence="6">
    <location>
        <begin position="1"/>
        <end position="24"/>
    </location>
</feature>
<keyword evidence="3" id="KW-0813">Transport</keyword>
<evidence type="ECO:0000313" key="7">
    <source>
        <dbReference type="EMBL" id="MBJ9690177.1"/>
    </source>
</evidence>
<evidence type="ECO:0000313" key="8">
    <source>
        <dbReference type="Proteomes" id="UP000808215"/>
    </source>
</evidence>
<dbReference type="SUPFAM" id="SSF53850">
    <property type="entry name" value="Periplasmic binding protein-like II"/>
    <property type="match status" value="1"/>
</dbReference>
<comment type="similarity">
    <text evidence="2">Belongs to the prokaryotic sulfate-binding protein family.</text>
</comment>
<protein>
    <submittedName>
        <fullName evidence="7">Substrate-binding domain-containing protein</fullName>
    </submittedName>
</protein>
<proteinExistence type="inferred from homology"/>
<reference evidence="7 8" key="1">
    <citation type="submission" date="2020-11" db="EMBL/GenBank/DDBJ databases">
        <title>Enhanced detection system for hospital associated transmission using whole genome sequencing surveillance.</title>
        <authorList>
            <person name="Harrison L.H."/>
            <person name="Van Tyne D."/>
            <person name="Marsh J.W."/>
            <person name="Griffith M.P."/>
            <person name="Snyder D.J."/>
            <person name="Cooper V.S."/>
            <person name="Mustapha M."/>
        </authorList>
    </citation>
    <scope>NUCLEOTIDE SEQUENCE [LARGE SCALE GENOMIC DNA]</scope>
    <source>
        <strain evidence="7 8">BC00020</strain>
    </source>
</reference>
<accession>A0ABS1B187</accession>
<dbReference type="PROSITE" id="PS51257">
    <property type="entry name" value="PROKAR_LIPOPROTEIN"/>
    <property type="match status" value="1"/>
</dbReference>
<evidence type="ECO:0000256" key="6">
    <source>
        <dbReference type="SAM" id="SignalP"/>
    </source>
</evidence>
<dbReference type="PANTHER" id="PTHR30368:SF2">
    <property type="entry name" value="SULFATE-BINDING PROTEIN"/>
    <property type="match status" value="1"/>
</dbReference>
<dbReference type="Gene3D" id="3.40.190.10">
    <property type="entry name" value="Periplasmic binding protein-like II"/>
    <property type="match status" value="2"/>
</dbReference>
<keyword evidence="4 6" id="KW-0732">Signal</keyword>
<organism evidence="7 8">
    <name type="scientific">Burkholderia vietnamiensis</name>
    <dbReference type="NCBI Taxonomy" id="60552"/>
    <lineage>
        <taxon>Bacteria</taxon>
        <taxon>Pseudomonadati</taxon>
        <taxon>Pseudomonadota</taxon>
        <taxon>Betaproteobacteria</taxon>
        <taxon>Burkholderiales</taxon>
        <taxon>Burkholderiaceae</taxon>
        <taxon>Burkholderia</taxon>
        <taxon>Burkholderia cepacia complex</taxon>
    </lineage>
</organism>
<dbReference type="EMBL" id="JADVKH010000071">
    <property type="protein sequence ID" value="MBJ9690177.1"/>
    <property type="molecule type" value="Genomic_DNA"/>
</dbReference>
<sequence>MLNALKKNMAMSLALLLFACGASAHETADPTIRRDARDGVVRLYGAGGPDTAFAKVAKVFTDETGIKVAVTGGPEPTWSRKAQADADILWGTSEEDMAGLLETYTVFRWGDVTPIYVRPAVIAVKKGNPKHIRGFDDLLADGMRIVVTEGAGVANTSGTGTWEDIAGRMGRLDDVRRFRRNIVGFGKGSGPSFRMFVDKDADAWITWPDWPITHPDQADYVSLSANRAIWRDVNVALAPDADPQAKQFLDFLNSDRGAAIMKTEGWVR</sequence>
<dbReference type="InterPro" id="IPR005669">
    <property type="entry name" value="Thiosulph/SO4-bd"/>
</dbReference>
<feature type="chain" id="PRO_5046267323" evidence="6">
    <location>
        <begin position="25"/>
        <end position="268"/>
    </location>
</feature>
<comment type="subcellular location">
    <subcellularLocation>
        <location evidence="1">Periplasm</location>
    </subcellularLocation>
</comment>